<dbReference type="GO" id="GO:0001727">
    <property type="term" value="F:lipid kinase activity"/>
    <property type="evidence" value="ECO:0007669"/>
    <property type="project" value="TreeGrafter"/>
</dbReference>
<dbReference type="GO" id="GO:0005737">
    <property type="term" value="C:cytoplasm"/>
    <property type="evidence" value="ECO:0007669"/>
    <property type="project" value="TreeGrafter"/>
</dbReference>
<accession>A0A6H0XKP4</accession>
<keyword evidence="3" id="KW-1185">Reference proteome</keyword>
<dbReference type="Pfam" id="PF00781">
    <property type="entry name" value="DAGK_cat"/>
    <property type="match status" value="1"/>
</dbReference>
<evidence type="ECO:0000313" key="3">
    <source>
        <dbReference type="Proteomes" id="UP000503462"/>
    </source>
</evidence>
<organism evidence="2 3">
    <name type="scientific">Peltaster fructicola</name>
    <dbReference type="NCBI Taxonomy" id="286661"/>
    <lineage>
        <taxon>Eukaryota</taxon>
        <taxon>Fungi</taxon>
        <taxon>Dikarya</taxon>
        <taxon>Ascomycota</taxon>
        <taxon>Pezizomycotina</taxon>
        <taxon>Dothideomycetes</taxon>
        <taxon>Dothideomycetes incertae sedis</taxon>
        <taxon>Peltaster</taxon>
    </lineage>
</organism>
<feature type="domain" description="DAGKc" evidence="1">
    <location>
        <begin position="112"/>
        <end position="257"/>
    </location>
</feature>
<dbReference type="Gene3D" id="3.40.50.10330">
    <property type="entry name" value="Probable inorganic polyphosphate/atp-NAD kinase, domain 1"/>
    <property type="match status" value="1"/>
</dbReference>
<dbReference type="PANTHER" id="PTHR12358:SF108">
    <property type="entry name" value="DAGKC DOMAIN-CONTAINING PROTEIN"/>
    <property type="match status" value="1"/>
</dbReference>
<dbReference type="InterPro" id="IPR016064">
    <property type="entry name" value="NAD/diacylglycerol_kinase_sf"/>
</dbReference>
<evidence type="ECO:0000313" key="2">
    <source>
        <dbReference type="EMBL" id="QIW95207.1"/>
    </source>
</evidence>
<dbReference type="PANTHER" id="PTHR12358">
    <property type="entry name" value="SPHINGOSINE KINASE"/>
    <property type="match status" value="1"/>
</dbReference>
<evidence type="ECO:0000259" key="1">
    <source>
        <dbReference type="PROSITE" id="PS50146"/>
    </source>
</evidence>
<sequence>MADVKTASSPASQDALRNKPTSLSYDAITQSLQWQSDVSTGEHTVLYAQDVIALIPPPSSDESVFDLLFVTQKSTTAKPSTLVYQSVKVKHTPSDIVHRFSPSENCLLQRFSPAQKLHVVVSVGSGTGQAKAVFENALQPLLQRLVPERYEVHFTTSADTITELTLSRFLPTANAGHEQVIVLLSGDGGLVDVLNALSSETHSTSYRNPDVALLPLGTGNALANSSGTLNDNTLGLKALVQGHAKQLPAFRASFSAGARYLVDEARATAPLQDVNGTPTAFGCVVCSWGLHAALVADSDTVEYRKFGAERFKMAAKEALFPADGSLPHAYRGKVSFIKADGTDWRAIDRDQHGYVLATLVAQLEAGFTISPASQPLDGVLRLVHFAPLSGKDASDAMGKAYQGGQHIHDERIGYEAVKAFRIEFEEEDVQWRQQTSTLA</sequence>
<dbReference type="SUPFAM" id="SSF111331">
    <property type="entry name" value="NAD kinase/diacylglycerol kinase-like"/>
    <property type="match status" value="1"/>
</dbReference>
<dbReference type="Gene3D" id="2.60.200.40">
    <property type="match status" value="1"/>
</dbReference>
<name>A0A6H0XKP4_9PEZI</name>
<dbReference type="PROSITE" id="PS50146">
    <property type="entry name" value="DAGK"/>
    <property type="match status" value="1"/>
</dbReference>
<dbReference type="AlphaFoldDB" id="A0A6H0XKP4"/>
<dbReference type="Proteomes" id="UP000503462">
    <property type="component" value="Chromosome 1"/>
</dbReference>
<dbReference type="GO" id="GO:0016020">
    <property type="term" value="C:membrane"/>
    <property type="evidence" value="ECO:0007669"/>
    <property type="project" value="TreeGrafter"/>
</dbReference>
<proteinExistence type="predicted"/>
<dbReference type="SMART" id="SM00046">
    <property type="entry name" value="DAGKc"/>
    <property type="match status" value="1"/>
</dbReference>
<reference evidence="2 3" key="1">
    <citation type="journal article" date="2016" name="Sci. Rep.">
        <title>Peltaster fructicola genome reveals evolution from an invasive phytopathogen to an ectophytic parasite.</title>
        <authorList>
            <person name="Xu C."/>
            <person name="Chen H."/>
            <person name="Gleason M.L."/>
            <person name="Xu J.R."/>
            <person name="Liu H."/>
            <person name="Zhang R."/>
            <person name="Sun G."/>
        </authorList>
    </citation>
    <scope>NUCLEOTIDE SEQUENCE [LARGE SCALE GENOMIC DNA]</scope>
    <source>
        <strain evidence="2 3">LNHT1506</strain>
    </source>
</reference>
<dbReference type="InterPro" id="IPR050187">
    <property type="entry name" value="Lipid_Phosphate_FormReg"/>
</dbReference>
<dbReference type="OrthoDB" id="3853857at2759"/>
<protein>
    <recommendedName>
        <fullName evidence="1">DAGKc domain-containing protein</fullName>
    </recommendedName>
</protein>
<gene>
    <name evidence="2" type="ORF">AMS68_000725</name>
</gene>
<dbReference type="EMBL" id="CP051139">
    <property type="protein sequence ID" value="QIW95207.1"/>
    <property type="molecule type" value="Genomic_DNA"/>
</dbReference>
<dbReference type="InterPro" id="IPR001206">
    <property type="entry name" value="Diacylglycerol_kinase_cat_dom"/>
</dbReference>
<dbReference type="GO" id="GO:0046512">
    <property type="term" value="P:sphingosine biosynthetic process"/>
    <property type="evidence" value="ECO:0007669"/>
    <property type="project" value="TreeGrafter"/>
</dbReference>
<dbReference type="InterPro" id="IPR017438">
    <property type="entry name" value="ATP-NAD_kinase_N"/>
</dbReference>